<evidence type="ECO:0000313" key="3">
    <source>
        <dbReference type="EMBL" id="NBC36944.1"/>
    </source>
</evidence>
<proteinExistence type="predicted"/>
<organism evidence="3 4">
    <name type="scientific">Novosphingobium ovatum</name>
    <dbReference type="NCBI Taxonomy" id="1908523"/>
    <lineage>
        <taxon>Bacteria</taxon>
        <taxon>Pseudomonadati</taxon>
        <taxon>Pseudomonadota</taxon>
        <taxon>Alphaproteobacteria</taxon>
        <taxon>Sphingomonadales</taxon>
        <taxon>Sphingomonadaceae</taxon>
        <taxon>Novosphingobium</taxon>
    </lineage>
</organism>
<gene>
    <name evidence="3" type="ORF">GTZ99_10285</name>
</gene>
<dbReference type="InterPro" id="IPR012495">
    <property type="entry name" value="TadE-like_dom"/>
</dbReference>
<keyword evidence="1" id="KW-1133">Transmembrane helix</keyword>
<dbReference type="Proteomes" id="UP000753724">
    <property type="component" value="Unassembled WGS sequence"/>
</dbReference>
<keyword evidence="4" id="KW-1185">Reference proteome</keyword>
<keyword evidence="1" id="KW-0472">Membrane</keyword>
<dbReference type="EMBL" id="JAAAPO010000004">
    <property type="protein sequence ID" value="NBC36944.1"/>
    <property type="molecule type" value="Genomic_DNA"/>
</dbReference>
<evidence type="ECO:0000256" key="1">
    <source>
        <dbReference type="SAM" id="Phobius"/>
    </source>
</evidence>
<evidence type="ECO:0000313" key="4">
    <source>
        <dbReference type="Proteomes" id="UP000753724"/>
    </source>
</evidence>
<feature type="domain" description="TadE-like" evidence="2">
    <location>
        <begin position="32"/>
        <end position="74"/>
    </location>
</feature>
<comment type="caution">
    <text evidence="3">The sequence shown here is derived from an EMBL/GenBank/DDBJ whole genome shotgun (WGS) entry which is preliminary data.</text>
</comment>
<name>A0ABW9XEH9_9SPHN</name>
<evidence type="ECO:0000259" key="2">
    <source>
        <dbReference type="Pfam" id="PF07811"/>
    </source>
</evidence>
<protein>
    <submittedName>
        <fullName evidence="3">Pilus assembly protein</fullName>
    </submittedName>
</protein>
<feature type="transmembrane region" description="Helical" evidence="1">
    <location>
        <begin position="40"/>
        <end position="61"/>
    </location>
</feature>
<reference evidence="4" key="1">
    <citation type="submission" date="2020-01" db="EMBL/GenBank/DDBJ databases">
        <title>Sphingomonas sp. strain CSW-10.</title>
        <authorList>
            <person name="Chen W.-M."/>
        </authorList>
    </citation>
    <scope>NUCLEOTIDE SEQUENCE [LARGE SCALE GENOMIC DNA]</scope>
    <source>
        <strain evidence="4">FSY-8</strain>
    </source>
</reference>
<accession>A0ABW9XEH9</accession>
<dbReference type="Pfam" id="PF07811">
    <property type="entry name" value="TadE"/>
    <property type="match status" value="1"/>
</dbReference>
<sequence>MKQHWRFARPQIDAAQAAPNGFGRKLIADDSGAIAMEFGLIGPMMIALVLGILNIALIFLAQQGLQSTVEEAGRIVMTGQAQNASMTQAQFKTAACAKLPPFMSCNRLYVDVNTAASYATATTGRVTLTYNASGVVTNTMNYTLGSRGDIVVVRLMYLWPTAASAFAGNLVTDQGGNRLITAVTVLKTEYY</sequence>
<dbReference type="RefSeq" id="WP_161718579.1">
    <property type="nucleotide sequence ID" value="NZ_JAAAPO010000004.1"/>
</dbReference>
<keyword evidence="1" id="KW-0812">Transmembrane</keyword>